<dbReference type="RefSeq" id="WP_110095764.1">
    <property type="nucleotide sequence ID" value="NZ_NKUE01000024.1"/>
</dbReference>
<protein>
    <submittedName>
        <fullName evidence="1">Uncharacterized protein</fullName>
    </submittedName>
</protein>
<dbReference type="EMBL" id="POTC01000031">
    <property type="protein sequence ID" value="POF62185.1"/>
    <property type="molecule type" value="Genomic_DNA"/>
</dbReference>
<keyword evidence="2" id="KW-1185">Reference proteome</keyword>
<reference evidence="1 2" key="1">
    <citation type="submission" date="2018-01" db="EMBL/GenBank/DDBJ databases">
        <title>Draft Genome Sequence of Komagataeibacter maltaceti LMG 1529, a Vinegar Producing Acetic Acid Bacterium Isolated from Malt Vinegar Brewery Acetifiers.</title>
        <authorList>
            <person name="Zhang Q."/>
            <person name="Hollensteiner J."/>
            <person name="Poehlein A."/>
            <person name="Daniel R."/>
        </authorList>
    </citation>
    <scope>NUCLEOTIDE SEQUENCE [LARGE SCALE GENOMIC DNA]</scope>
    <source>
        <strain evidence="1 2">LMG 1529</strain>
    </source>
</reference>
<comment type="caution">
    <text evidence="1">The sequence shown here is derived from an EMBL/GenBank/DDBJ whole genome shotgun (WGS) entry which is preliminary data.</text>
</comment>
<dbReference type="OrthoDB" id="7276056at2"/>
<organism evidence="1 2">
    <name type="scientific">Novacetimonas maltaceti</name>
    <dbReference type="NCBI Taxonomy" id="1203393"/>
    <lineage>
        <taxon>Bacteria</taxon>
        <taxon>Pseudomonadati</taxon>
        <taxon>Pseudomonadota</taxon>
        <taxon>Alphaproteobacteria</taxon>
        <taxon>Acetobacterales</taxon>
        <taxon>Acetobacteraceae</taxon>
        <taxon>Novacetimonas</taxon>
    </lineage>
</organism>
<name>A0A2S3VZY3_9PROT</name>
<gene>
    <name evidence="1" type="ORF">KMAL_21990</name>
</gene>
<accession>A0A2S3VZY3</accession>
<evidence type="ECO:0000313" key="1">
    <source>
        <dbReference type="EMBL" id="POF62185.1"/>
    </source>
</evidence>
<dbReference type="AlphaFoldDB" id="A0A2S3VZY3"/>
<proteinExistence type="predicted"/>
<evidence type="ECO:0000313" key="2">
    <source>
        <dbReference type="Proteomes" id="UP000237344"/>
    </source>
</evidence>
<sequence length="95" mass="10718">MTHDFTPVPAKDLVERLSPTLQAAALNLHSQFRTFFLTVRDRRAAGQPGVARSHARQADARLRDLEDLVMAAFHVEGPEIEAQNWERRKGGKVRS</sequence>
<dbReference type="Proteomes" id="UP000237344">
    <property type="component" value="Unassembled WGS sequence"/>
</dbReference>